<comment type="caution">
    <text evidence="1">The sequence shown here is derived from an EMBL/GenBank/DDBJ whole genome shotgun (WGS) entry which is preliminary data.</text>
</comment>
<proteinExistence type="predicted"/>
<dbReference type="AlphaFoldDB" id="A0A4R3QIA0"/>
<organism evidence="1 4">
    <name type="scientific">Rhizobium azibense</name>
    <dbReference type="NCBI Taxonomy" id="1136135"/>
    <lineage>
        <taxon>Bacteria</taxon>
        <taxon>Pseudomonadati</taxon>
        <taxon>Pseudomonadota</taxon>
        <taxon>Alphaproteobacteria</taxon>
        <taxon>Hyphomicrobiales</taxon>
        <taxon>Rhizobiaceae</taxon>
        <taxon>Rhizobium/Agrobacterium group</taxon>
        <taxon>Rhizobium</taxon>
    </lineage>
</organism>
<dbReference type="Proteomes" id="UP000295507">
    <property type="component" value="Unassembled WGS sequence"/>
</dbReference>
<sequence>MKQAPAQAIAPAQSVCCGQTDEALLAVFGAKCRNGPVRDADTHCKGATADAMLQFFCKWSGG</sequence>
<dbReference type="EMBL" id="SMBK01000019">
    <property type="protein sequence ID" value="TCU32599.1"/>
    <property type="molecule type" value="Genomic_DNA"/>
</dbReference>
<dbReference type="EMBL" id="SMBJ01000011">
    <property type="protein sequence ID" value="TCU21291.1"/>
    <property type="molecule type" value="Genomic_DNA"/>
</dbReference>
<name>A0A4R3QIA0_9HYPH</name>
<protein>
    <submittedName>
        <fullName evidence="1">Uncharacterized protein</fullName>
    </submittedName>
</protein>
<gene>
    <name evidence="2" type="ORF">EV129_11946</name>
    <name evidence="1" type="ORF">EV130_111148</name>
</gene>
<evidence type="ECO:0000313" key="2">
    <source>
        <dbReference type="EMBL" id="TCU32599.1"/>
    </source>
</evidence>
<keyword evidence="4" id="KW-1185">Reference proteome</keyword>
<reference evidence="3 4" key="1">
    <citation type="submission" date="2019-03" db="EMBL/GenBank/DDBJ databases">
        <title>Genomic Encyclopedia of Type Strains, Phase IV (KMG-V): Genome sequencing to study the core and pangenomes of soil and plant-associated prokaryotes.</title>
        <authorList>
            <person name="Whitman W."/>
        </authorList>
    </citation>
    <scope>NUCLEOTIDE SEQUENCE [LARGE SCALE GENOMIC DNA]</scope>
    <source>
        <strain evidence="1 4">Gr42</strain>
        <strain evidence="2 3">IE4868</strain>
    </source>
</reference>
<evidence type="ECO:0000313" key="4">
    <source>
        <dbReference type="Proteomes" id="UP000295547"/>
    </source>
</evidence>
<evidence type="ECO:0000313" key="1">
    <source>
        <dbReference type="EMBL" id="TCU21291.1"/>
    </source>
</evidence>
<evidence type="ECO:0000313" key="3">
    <source>
        <dbReference type="Proteomes" id="UP000295507"/>
    </source>
</evidence>
<accession>A0A4R3QIA0</accession>
<dbReference type="Proteomes" id="UP000295547">
    <property type="component" value="Unassembled WGS sequence"/>
</dbReference>